<gene>
    <name evidence="1" type="ORF">SLA_1854</name>
</gene>
<reference evidence="1 2" key="1">
    <citation type="journal article" date="2016" name="Genome Announc.">
        <title>Complete Genome Sequence of Thiostrepton-Producing Streptomyces laurentii ATCC 31255.</title>
        <authorList>
            <person name="Doi K."/>
            <person name="Fujino Y."/>
            <person name="Nagayoshi Y."/>
            <person name="Ohshima T."/>
            <person name="Ogata S."/>
        </authorList>
    </citation>
    <scope>NUCLEOTIDE SEQUENCE [LARGE SCALE GENOMIC DNA]</scope>
    <source>
        <strain evidence="1 2">ATCC 31255</strain>
    </source>
</reference>
<dbReference type="KEGG" id="slau:SLA_1854"/>
<name>A0A169NAW7_STRLU</name>
<accession>A0A169NAW7</accession>
<sequence length="68" mass="7350">MNPDVSASVCCSCEAVRMSVEKGVVKTCLRDRRGRRTTVIVPTRAVPGQPVPDNLSVKTLPLGRITAR</sequence>
<dbReference type="EMBL" id="AP017424">
    <property type="protein sequence ID" value="BAU82792.1"/>
    <property type="molecule type" value="Genomic_DNA"/>
</dbReference>
<protein>
    <submittedName>
        <fullName evidence="1">Uncharacterized protein</fullName>
    </submittedName>
</protein>
<evidence type="ECO:0000313" key="2">
    <source>
        <dbReference type="Proteomes" id="UP000217676"/>
    </source>
</evidence>
<organism evidence="1 2">
    <name type="scientific">Streptomyces laurentii</name>
    <dbReference type="NCBI Taxonomy" id="39478"/>
    <lineage>
        <taxon>Bacteria</taxon>
        <taxon>Bacillati</taxon>
        <taxon>Actinomycetota</taxon>
        <taxon>Actinomycetes</taxon>
        <taxon>Kitasatosporales</taxon>
        <taxon>Streptomycetaceae</taxon>
        <taxon>Streptomyces</taxon>
    </lineage>
</organism>
<dbReference type="AlphaFoldDB" id="A0A169NAW7"/>
<evidence type="ECO:0000313" key="1">
    <source>
        <dbReference type="EMBL" id="BAU82792.1"/>
    </source>
</evidence>
<proteinExistence type="predicted"/>
<dbReference type="Proteomes" id="UP000217676">
    <property type="component" value="Chromosome"/>
</dbReference>
<keyword evidence="2" id="KW-1185">Reference proteome</keyword>